<evidence type="ECO:0000259" key="2">
    <source>
        <dbReference type="Pfam" id="PF02754"/>
    </source>
</evidence>
<sequence>MKKYAFYPGCAPKGAAIESYISAKTVMDKLGIDYTEPVSFSCCGAGNVEEVKPYVALGINARNLAIAEKEERDIITICSTCYLELKKAKKQLTENERLKEEMNEILSETGLRYEGKVEVKLLHQVILDEYEEKISSMVTNKLKNLKVYPFYGCHTIRPRDIIGYDDPENPSSLERLIKLLGATPVSGARRILCCGFHASFSASEIAMKLTGLNLKEAHDMDADCVITPCPLCHLNMDANQKKALNTIKSQFIMPVLHVQQLIGLAIGLSPEEVALQKNVIPALYIV</sequence>
<gene>
    <name evidence="3" type="ORF">BLW93_08060</name>
</gene>
<dbReference type="AlphaFoldDB" id="A0A1R1MJD3"/>
<name>A0A1R1MJD3_9BACT</name>
<dbReference type="InterPro" id="IPR051278">
    <property type="entry name" value="HdrB/HdrD_reductase"/>
</dbReference>
<evidence type="ECO:0000313" key="3">
    <source>
        <dbReference type="EMBL" id="OMH39911.1"/>
    </source>
</evidence>
<dbReference type="InterPro" id="IPR004017">
    <property type="entry name" value="Cys_rich_dom"/>
</dbReference>
<comment type="caution">
    <text evidence="3">The sequence shown here is derived from an EMBL/GenBank/DDBJ whole genome shotgun (WGS) entry which is preliminary data.</text>
</comment>
<proteinExistence type="predicted"/>
<keyword evidence="4" id="KW-1185">Reference proteome</keyword>
<protein>
    <submittedName>
        <fullName evidence="3">Heterodisulfide reductase subunit B</fullName>
    </submittedName>
</protein>
<dbReference type="GO" id="GO:0016491">
    <property type="term" value="F:oxidoreductase activity"/>
    <property type="evidence" value="ECO:0007669"/>
    <property type="project" value="UniProtKB-KW"/>
</dbReference>
<dbReference type="EMBL" id="MOEN01000039">
    <property type="protein sequence ID" value="OMH39911.1"/>
    <property type="molecule type" value="Genomic_DNA"/>
</dbReference>
<keyword evidence="1" id="KW-0560">Oxidoreductase</keyword>
<dbReference type="OrthoDB" id="9777685at2"/>
<dbReference type="Gene3D" id="3.40.50.11810">
    <property type="match status" value="1"/>
</dbReference>
<evidence type="ECO:0000313" key="4">
    <source>
        <dbReference type="Proteomes" id="UP000187408"/>
    </source>
</evidence>
<dbReference type="PANTHER" id="PTHR42947:SF1">
    <property type="entry name" value="COB--COM HETERODISULFIDE REDUCTASE SUBUNIT B 1"/>
    <property type="match status" value="1"/>
</dbReference>
<feature type="domain" description="Cysteine-rich" evidence="2">
    <location>
        <begin position="150"/>
        <end position="237"/>
    </location>
</feature>
<feature type="domain" description="Cysteine-rich" evidence="2">
    <location>
        <begin position="4"/>
        <end position="86"/>
    </location>
</feature>
<reference evidence="3 4" key="1">
    <citation type="submission" date="2016-10" db="EMBL/GenBank/DDBJ databases">
        <title>Genome sequence of a sulfur-reducing bacterium Desulfurobacterium indicum K6013.</title>
        <authorList>
            <person name="Cao J."/>
            <person name="Shao Z."/>
            <person name="Alain K."/>
            <person name="Jebbar M."/>
        </authorList>
    </citation>
    <scope>NUCLEOTIDE SEQUENCE [LARGE SCALE GENOMIC DNA]</scope>
    <source>
        <strain evidence="3 4">K6013</strain>
    </source>
</reference>
<evidence type="ECO:0000256" key="1">
    <source>
        <dbReference type="ARBA" id="ARBA00023002"/>
    </source>
</evidence>
<dbReference type="Gene3D" id="1.20.1050.140">
    <property type="match status" value="1"/>
</dbReference>
<dbReference type="PANTHER" id="PTHR42947">
    <property type="entry name" value="COB--COM HETERODISULFIDE REDUCTASE SUBUNIT B 1"/>
    <property type="match status" value="1"/>
</dbReference>
<accession>A0A1R1MJD3</accession>
<dbReference type="RefSeq" id="WP_076713582.1">
    <property type="nucleotide sequence ID" value="NZ_MOEN01000039.1"/>
</dbReference>
<dbReference type="STRING" id="1914305.BLW93_08060"/>
<organism evidence="3 4">
    <name type="scientific">Desulfurobacterium indicum</name>
    <dbReference type="NCBI Taxonomy" id="1914305"/>
    <lineage>
        <taxon>Bacteria</taxon>
        <taxon>Pseudomonadati</taxon>
        <taxon>Aquificota</taxon>
        <taxon>Aquificia</taxon>
        <taxon>Desulfurobacteriales</taxon>
        <taxon>Desulfurobacteriaceae</taxon>
        <taxon>Desulfurobacterium</taxon>
    </lineage>
</organism>
<dbReference type="Proteomes" id="UP000187408">
    <property type="component" value="Unassembled WGS sequence"/>
</dbReference>
<dbReference type="Pfam" id="PF02754">
    <property type="entry name" value="CCG"/>
    <property type="match status" value="2"/>
</dbReference>